<feature type="compositionally biased region" description="Basic and acidic residues" evidence="1">
    <location>
        <begin position="79"/>
        <end position="89"/>
    </location>
</feature>
<reference evidence="2" key="1">
    <citation type="submission" date="2020-02" db="EMBL/GenBank/DDBJ databases">
        <authorList>
            <person name="Meier V. D."/>
        </authorList>
    </citation>
    <scope>NUCLEOTIDE SEQUENCE</scope>
    <source>
        <strain evidence="2">AVDCRST_MAG68</strain>
    </source>
</reference>
<feature type="compositionally biased region" description="Basic and acidic residues" evidence="1">
    <location>
        <begin position="46"/>
        <end position="66"/>
    </location>
</feature>
<feature type="compositionally biased region" description="Basic residues" evidence="1">
    <location>
        <begin position="123"/>
        <end position="135"/>
    </location>
</feature>
<sequence length="279" mass="28303">EAARDHPLRAVVPGAPPRPLALPGHPGGARLPAGAPGDRRRGGRRRAGERAVHARVDDARGGDRRAAAGRGGRGGGGGARRDDAHDPPGLHRARGQGGIPGRPPRRGAAPGRGAVAGGAGRHPAGRRHLGCRGRRAGPPAPRVLRVRLARHGAPQRGRRDVPGVRPGHLCASPHGRLGGGRAALHRLPAVPHLPGGVARPVDARLAGRSAGPHHASGDGPGVDPQREAHPRPLAHGELPAQPRALARRRRGGARADAPPLPAGAPPARAGARARHGAPG</sequence>
<protein>
    <submittedName>
        <fullName evidence="2">Uncharacterized protein</fullName>
    </submittedName>
</protein>
<accession>A0A6J4MAX2</accession>
<organism evidence="2">
    <name type="scientific">uncultured Gemmatimonadota bacterium</name>
    <dbReference type="NCBI Taxonomy" id="203437"/>
    <lineage>
        <taxon>Bacteria</taxon>
        <taxon>Pseudomonadati</taxon>
        <taxon>Gemmatimonadota</taxon>
        <taxon>environmental samples</taxon>
    </lineage>
</organism>
<evidence type="ECO:0000313" key="2">
    <source>
        <dbReference type="EMBL" id="CAA9354623.1"/>
    </source>
</evidence>
<feature type="non-terminal residue" evidence="2">
    <location>
        <position position="279"/>
    </location>
</feature>
<feature type="compositionally biased region" description="Low complexity" evidence="1">
    <location>
        <begin position="21"/>
        <end position="36"/>
    </location>
</feature>
<dbReference type="AlphaFoldDB" id="A0A6J4MAX2"/>
<proteinExistence type="predicted"/>
<feature type="non-terminal residue" evidence="2">
    <location>
        <position position="1"/>
    </location>
</feature>
<name>A0A6J4MAX2_9BACT</name>
<feature type="compositionally biased region" description="Gly residues" evidence="1">
    <location>
        <begin position="69"/>
        <end position="78"/>
    </location>
</feature>
<dbReference type="EMBL" id="CADCTW010000183">
    <property type="protein sequence ID" value="CAA9354623.1"/>
    <property type="molecule type" value="Genomic_DNA"/>
</dbReference>
<feature type="region of interest" description="Disordered" evidence="1">
    <location>
        <begin position="207"/>
        <end position="279"/>
    </location>
</feature>
<feature type="region of interest" description="Disordered" evidence="1">
    <location>
        <begin position="1"/>
        <end position="142"/>
    </location>
</feature>
<gene>
    <name evidence="2" type="ORF">AVDCRST_MAG68-3949</name>
</gene>
<evidence type="ECO:0000256" key="1">
    <source>
        <dbReference type="SAM" id="MobiDB-lite"/>
    </source>
</evidence>